<accession>L0JWZ0</accession>
<protein>
    <submittedName>
        <fullName evidence="2">Molybdopterin adenylyltransferase</fullName>
        <ecNumber evidence="2">2.7.7.75</ecNumber>
    </submittedName>
</protein>
<dbReference type="InterPro" id="IPR036425">
    <property type="entry name" value="MoaB/Mog-like_dom_sf"/>
</dbReference>
<dbReference type="HOGENOM" id="CLU_077358_2_1_2"/>
<keyword evidence="2" id="KW-0548">Nucleotidyltransferase</keyword>
<organism evidence="2 3">
    <name type="scientific">Natronococcus occultus SP4</name>
    <dbReference type="NCBI Taxonomy" id="694430"/>
    <lineage>
        <taxon>Archaea</taxon>
        <taxon>Methanobacteriati</taxon>
        <taxon>Methanobacteriota</taxon>
        <taxon>Stenosarchaea group</taxon>
        <taxon>Halobacteria</taxon>
        <taxon>Halobacteriales</taxon>
        <taxon>Natrialbaceae</taxon>
        <taxon>Natronococcus</taxon>
    </lineage>
</organism>
<dbReference type="Pfam" id="PF00994">
    <property type="entry name" value="MoCF_biosynth"/>
    <property type="match status" value="1"/>
</dbReference>
<dbReference type="eggNOG" id="arCOG00214">
    <property type="taxonomic scope" value="Archaea"/>
</dbReference>
<dbReference type="PANTHER" id="PTHR43232:SF2">
    <property type="entry name" value="MOLYBDENUM COFACTOR BIOSYNTHESIS PROTEIN B"/>
    <property type="match status" value="1"/>
</dbReference>
<dbReference type="OrthoDB" id="205337at2157"/>
<dbReference type="Gene3D" id="3.40.980.10">
    <property type="entry name" value="MoaB/Mog-like domain"/>
    <property type="match status" value="1"/>
</dbReference>
<gene>
    <name evidence="2" type="ORF">Natoc_0782</name>
</gene>
<sequence length="180" mass="19346">MEMTEPADELPRIGVVTIATDRSLSTDAAGETIEDVLEERGHEVPMREHVGSDHDKVQSIVSRMIDRDDVDLVVTSGATSIEPDDITLEAVRPLLDKELSTFDDLFATLSYEAFGSHAVAARTLAGVSGGVPVFCLPGNRDAVRLGLEKLLLPEAGHLVSLARSEATVADPGIEKEIQEE</sequence>
<reference evidence="2 3" key="1">
    <citation type="submission" date="2012-11" db="EMBL/GenBank/DDBJ databases">
        <title>FINISHED of Natronococcus occultus SP4, DSM 3396.</title>
        <authorList>
            <consortium name="DOE Joint Genome Institute"/>
            <person name="Eisen J."/>
            <person name="Huntemann M."/>
            <person name="Wei C.-L."/>
            <person name="Han J."/>
            <person name="Detter J.C."/>
            <person name="Han C."/>
            <person name="Tapia R."/>
            <person name="Chen A."/>
            <person name="Kyrpides N."/>
            <person name="Mavromatis K."/>
            <person name="Markowitz V."/>
            <person name="Szeto E."/>
            <person name="Ivanova N."/>
            <person name="Mikhailova N."/>
            <person name="Ovchinnikova G."/>
            <person name="Pagani I."/>
            <person name="Pati A."/>
            <person name="Goodwin L."/>
            <person name="Nordberg H.P."/>
            <person name="Cantor M.N."/>
            <person name="Hua S.X."/>
            <person name="Woyke T."/>
            <person name="Eisen J."/>
            <person name="Klenk H.-P."/>
            <person name="Klenk H.-P."/>
        </authorList>
    </citation>
    <scope>NUCLEOTIDE SEQUENCE [LARGE SCALE GENOMIC DNA]</scope>
    <source>
        <strain evidence="2 3">SP4</strain>
    </source>
</reference>
<proteinExistence type="predicted"/>
<evidence type="ECO:0000259" key="1">
    <source>
        <dbReference type="SMART" id="SM00852"/>
    </source>
</evidence>
<dbReference type="GO" id="GO:0061598">
    <property type="term" value="F:molybdopterin adenylyltransferase activity"/>
    <property type="evidence" value="ECO:0007669"/>
    <property type="project" value="UniProtKB-EC"/>
</dbReference>
<dbReference type="PIRSF" id="PIRSF006443">
    <property type="entry name" value="MoaB"/>
    <property type="match status" value="1"/>
</dbReference>
<dbReference type="AlphaFoldDB" id="L0JWZ0"/>
<dbReference type="EC" id="2.7.7.75" evidence="2"/>
<name>L0JWZ0_9EURY</name>
<dbReference type="GeneID" id="14401734"/>
<dbReference type="SUPFAM" id="SSF53218">
    <property type="entry name" value="Molybdenum cofactor biosynthesis proteins"/>
    <property type="match status" value="1"/>
</dbReference>
<dbReference type="SMART" id="SM00852">
    <property type="entry name" value="MoCF_biosynth"/>
    <property type="match status" value="1"/>
</dbReference>
<dbReference type="KEGG" id="nou:Natoc_0782"/>
<evidence type="ECO:0000313" key="2">
    <source>
        <dbReference type="EMBL" id="AGB36639.1"/>
    </source>
</evidence>
<dbReference type="NCBIfam" id="TIGR00177">
    <property type="entry name" value="molyb_syn"/>
    <property type="match status" value="1"/>
</dbReference>
<dbReference type="GO" id="GO:0006777">
    <property type="term" value="P:Mo-molybdopterin cofactor biosynthetic process"/>
    <property type="evidence" value="ECO:0007669"/>
    <property type="project" value="InterPro"/>
</dbReference>
<dbReference type="CDD" id="cd00886">
    <property type="entry name" value="MogA_MoaB"/>
    <property type="match status" value="1"/>
</dbReference>
<dbReference type="STRING" id="694430.Natoc_0782"/>
<keyword evidence="3" id="KW-1185">Reference proteome</keyword>
<dbReference type="PANTHER" id="PTHR43232">
    <property type="entry name" value="MOLYBDENUM COFACTOR BIOSYNTHESIS PROTEIN B"/>
    <property type="match status" value="1"/>
</dbReference>
<dbReference type="RefSeq" id="WP_015320093.1">
    <property type="nucleotide sequence ID" value="NC_019974.1"/>
</dbReference>
<dbReference type="GO" id="GO:0005829">
    <property type="term" value="C:cytosol"/>
    <property type="evidence" value="ECO:0007669"/>
    <property type="project" value="TreeGrafter"/>
</dbReference>
<dbReference type="InterPro" id="IPR001453">
    <property type="entry name" value="MoaB/Mog_dom"/>
</dbReference>
<keyword evidence="2" id="KW-0808">Transferase</keyword>
<evidence type="ECO:0000313" key="3">
    <source>
        <dbReference type="Proteomes" id="UP000010878"/>
    </source>
</evidence>
<dbReference type="EMBL" id="CP003929">
    <property type="protein sequence ID" value="AGB36639.1"/>
    <property type="molecule type" value="Genomic_DNA"/>
</dbReference>
<dbReference type="InterPro" id="IPR012245">
    <property type="entry name" value="MoaB"/>
</dbReference>
<dbReference type="Proteomes" id="UP000010878">
    <property type="component" value="Chromosome"/>
</dbReference>
<feature type="domain" description="MoaB/Mog" evidence="1">
    <location>
        <begin position="14"/>
        <end position="158"/>
    </location>
</feature>